<evidence type="ECO:0000313" key="4">
    <source>
        <dbReference type="Proteomes" id="UP000294901"/>
    </source>
</evidence>
<dbReference type="NCBIfam" id="TIGR01764">
    <property type="entry name" value="excise"/>
    <property type="match status" value="1"/>
</dbReference>
<sequence>MTTPPQDFPESTPQIFTIPEAAQILRVKPSWLEKKAAARRIPFTMLGGAYRFSPEHLQQIILAFEHRPQPTAERESRPLSVARRHRRALPEIPDPGVIPLRPRVPRGRPHSTRAA</sequence>
<feature type="domain" description="Helix-turn-helix" evidence="2">
    <location>
        <begin position="16"/>
        <end position="59"/>
    </location>
</feature>
<dbReference type="InterPro" id="IPR041657">
    <property type="entry name" value="HTH_17"/>
</dbReference>
<gene>
    <name evidence="3" type="ORF">C8E87_2061</name>
</gene>
<organism evidence="3 4">
    <name type="scientific">Paractinoplanes brasiliensis</name>
    <dbReference type="NCBI Taxonomy" id="52695"/>
    <lineage>
        <taxon>Bacteria</taxon>
        <taxon>Bacillati</taxon>
        <taxon>Actinomycetota</taxon>
        <taxon>Actinomycetes</taxon>
        <taxon>Micromonosporales</taxon>
        <taxon>Micromonosporaceae</taxon>
        <taxon>Paractinoplanes</taxon>
    </lineage>
</organism>
<evidence type="ECO:0000256" key="1">
    <source>
        <dbReference type="SAM" id="MobiDB-lite"/>
    </source>
</evidence>
<dbReference type="OrthoDB" id="4949931at2"/>
<dbReference type="InterPro" id="IPR010093">
    <property type="entry name" value="SinI_DNA-bd"/>
</dbReference>
<feature type="compositionally biased region" description="Basic residues" evidence="1">
    <location>
        <begin position="103"/>
        <end position="115"/>
    </location>
</feature>
<dbReference type="AlphaFoldDB" id="A0A4V3C7Q1"/>
<comment type="caution">
    <text evidence="3">The sequence shown here is derived from an EMBL/GenBank/DDBJ whole genome shotgun (WGS) entry which is preliminary data.</text>
</comment>
<name>A0A4V3C7Q1_9ACTN</name>
<dbReference type="RefSeq" id="WP_133872889.1">
    <property type="nucleotide sequence ID" value="NZ_BOMD01000022.1"/>
</dbReference>
<dbReference type="Pfam" id="PF12728">
    <property type="entry name" value="HTH_17"/>
    <property type="match status" value="1"/>
</dbReference>
<dbReference type="EMBL" id="SNWR01000001">
    <property type="protein sequence ID" value="TDO38408.1"/>
    <property type="molecule type" value="Genomic_DNA"/>
</dbReference>
<accession>A0A4V3C7Q1</accession>
<evidence type="ECO:0000259" key="2">
    <source>
        <dbReference type="Pfam" id="PF12728"/>
    </source>
</evidence>
<protein>
    <submittedName>
        <fullName evidence="3">Excisionase family DNA binding protein</fullName>
    </submittedName>
</protein>
<dbReference type="GO" id="GO:0003677">
    <property type="term" value="F:DNA binding"/>
    <property type="evidence" value="ECO:0007669"/>
    <property type="project" value="InterPro"/>
</dbReference>
<dbReference type="Proteomes" id="UP000294901">
    <property type="component" value="Unassembled WGS sequence"/>
</dbReference>
<feature type="compositionally biased region" description="Basic and acidic residues" evidence="1">
    <location>
        <begin position="68"/>
        <end position="77"/>
    </location>
</feature>
<keyword evidence="4" id="KW-1185">Reference proteome</keyword>
<reference evidence="3 4" key="1">
    <citation type="submission" date="2019-03" db="EMBL/GenBank/DDBJ databases">
        <title>Sequencing the genomes of 1000 actinobacteria strains.</title>
        <authorList>
            <person name="Klenk H.-P."/>
        </authorList>
    </citation>
    <scope>NUCLEOTIDE SEQUENCE [LARGE SCALE GENOMIC DNA]</scope>
    <source>
        <strain evidence="3 4">DSM 43805</strain>
    </source>
</reference>
<proteinExistence type="predicted"/>
<feature type="region of interest" description="Disordered" evidence="1">
    <location>
        <begin position="68"/>
        <end position="115"/>
    </location>
</feature>
<evidence type="ECO:0000313" key="3">
    <source>
        <dbReference type="EMBL" id="TDO38408.1"/>
    </source>
</evidence>